<dbReference type="EMBL" id="KQ964429">
    <property type="protein sequence ID" value="KXN73985.1"/>
    <property type="molecule type" value="Genomic_DNA"/>
</dbReference>
<keyword evidence="3" id="KW-1185">Reference proteome</keyword>
<dbReference type="InterPro" id="IPR011990">
    <property type="entry name" value="TPR-like_helical_dom_sf"/>
</dbReference>
<evidence type="ECO:0000313" key="3">
    <source>
        <dbReference type="Proteomes" id="UP000070444"/>
    </source>
</evidence>
<organism evidence="2 3">
    <name type="scientific">Conidiobolus coronatus (strain ATCC 28846 / CBS 209.66 / NRRL 28638)</name>
    <name type="common">Delacroixia coronata</name>
    <dbReference type="NCBI Taxonomy" id="796925"/>
    <lineage>
        <taxon>Eukaryota</taxon>
        <taxon>Fungi</taxon>
        <taxon>Fungi incertae sedis</taxon>
        <taxon>Zoopagomycota</taxon>
        <taxon>Entomophthoromycotina</taxon>
        <taxon>Entomophthoromycetes</taxon>
        <taxon>Entomophthorales</taxon>
        <taxon>Ancylistaceae</taxon>
        <taxon>Conidiobolus</taxon>
    </lineage>
</organism>
<proteinExistence type="predicted"/>
<dbReference type="InterPro" id="IPR002885">
    <property type="entry name" value="PPR_rpt"/>
</dbReference>
<dbReference type="Proteomes" id="UP000070444">
    <property type="component" value="Unassembled WGS sequence"/>
</dbReference>
<protein>
    <recommendedName>
        <fullName evidence="4">Pentatricopeptide repeat-containing protein</fullName>
    </recommendedName>
</protein>
<evidence type="ECO:0000256" key="1">
    <source>
        <dbReference type="PROSITE-ProRule" id="PRU00708"/>
    </source>
</evidence>
<accession>A0A137PG79</accession>
<dbReference type="Gene3D" id="1.25.40.10">
    <property type="entry name" value="Tetratricopeptide repeat domain"/>
    <property type="match status" value="1"/>
</dbReference>
<evidence type="ECO:0000313" key="2">
    <source>
        <dbReference type="EMBL" id="KXN73985.1"/>
    </source>
</evidence>
<name>A0A137PG79_CONC2</name>
<evidence type="ECO:0008006" key="4">
    <source>
        <dbReference type="Google" id="ProtNLM"/>
    </source>
</evidence>
<reference evidence="2 3" key="1">
    <citation type="journal article" date="2015" name="Genome Biol. Evol.">
        <title>Phylogenomic analyses indicate that early fungi evolved digesting cell walls of algal ancestors of land plants.</title>
        <authorList>
            <person name="Chang Y."/>
            <person name="Wang S."/>
            <person name="Sekimoto S."/>
            <person name="Aerts A.L."/>
            <person name="Choi C."/>
            <person name="Clum A."/>
            <person name="LaButti K.M."/>
            <person name="Lindquist E.A."/>
            <person name="Yee Ngan C."/>
            <person name="Ohm R.A."/>
            <person name="Salamov A.A."/>
            <person name="Grigoriev I.V."/>
            <person name="Spatafora J.W."/>
            <person name="Berbee M.L."/>
        </authorList>
    </citation>
    <scope>NUCLEOTIDE SEQUENCE [LARGE SCALE GENOMIC DNA]</scope>
    <source>
        <strain evidence="2 3">NRRL 28638</strain>
    </source>
</reference>
<dbReference type="PROSITE" id="PS51375">
    <property type="entry name" value="PPR"/>
    <property type="match status" value="1"/>
</dbReference>
<feature type="repeat" description="PPR" evidence="1">
    <location>
        <begin position="226"/>
        <end position="260"/>
    </location>
</feature>
<dbReference type="AlphaFoldDB" id="A0A137PG79"/>
<sequence>MSKLININIRIFGKIKILPNCISIRFASSALKLRESITEDTNNSNNNGSITVDKLELKSSKSSNPFEKLFNTRSFKNLSSKSEKSNKIEIDDRITNKNNSQINTTAIDITTQQKFIKNYETLLTTTSSTQIFHQFIILWTLHEKSPTPLLTPNQLKLIMKKLSNYTQSIHEIENFHTFIQILSSKYSLEIEDFNLILQFEMKQRWHSLNNLETIWREINKLELEMDRLTYWYLIRGFGKYGRRKECYLLLRNMKLKSIQPTPHILNLMEKFKL</sequence>
<gene>
    <name evidence="2" type="ORF">CONCODRAFT_77116</name>
</gene>